<organism evidence="1">
    <name type="scientific">Arundo donax</name>
    <name type="common">Giant reed</name>
    <name type="synonym">Donax arundinaceus</name>
    <dbReference type="NCBI Taxonomy" id="35708"/>
    <lineage>
        <taxon>Eukaryota</taxon>
        <taxon>Viridiplantae</taxon>
        <taxon>Streptophyta</taxon>
        <taxon>Embryophyta</taxon>
        <taxon>Tracheophyta</taxon>
        <taxon>Spermatophyta</taxon>
        <taxon>Magnoliopsida</taxon>
        <taxon>Liliopsida</taxon>
        <taxon>Poales</taxon>
        <taxon>Poaceae</taxon>
        <taxon>PACMAD clade</taxon>
        <taxon>Arundinoideae</taxon>
        <taxon>Arundineae</taxon>
        <taxon>Arundo</taxon>
    </lineage>
</organism>
<name>A0A0A9GYB7_ARUDO</name>
<dbReference type="EMBL" id="GBRH01172328">
    <property type="protein sequence ID" value="JAE25568.1"/>
    <property type="molecule type" value="Transcribed_RNA"/>
</dbReference>
<proteinExistence type="predicted"/>
<accession>A0A0A9GYB7</accession>
<dbReference type="AlphaFoldDB" id="A0A0A9GYB7"/>
<protein>
    <submittedName>
        <fullName evidence="1">Uncharacterized protein</fullName>
    </submittedName>
</protein>
<sequence length="82" mass="9571">MWGVPSLFSFSSSSLPKSLNIGESSAFFLVFFAIKFKVHISILSNRVTGNNHKKYHYGWYMARTLCSNPKYFKHLYCNYFSK</sequence>
<evidence type="ECO:0000313" key="1">
    <source>
        <dbReference type="EMBL" id="JAE25568.1"/>
    </source>
</evidence>
<reference evidence="1" key="2">
    <citation type="journal article" date="2015" name="Data Brief">
        <title>Shoot transcriptome of the giant reed, Arundo donax.</title>
        <authorList>
            <person name="Barrero R.A."/>
            <person name="Guerrero F.D."/>
            <person name="Moolhuijzen P."/>
            <person name="Goolsby J.A."/>
            <person name="Tidwell J."/>
            <person name="Bellgard S.E."/>
            <person name="Bellgard M.I."/>
        </authorList>
    </citation>
    <scope>NUCLEOTIDE SEQUENCE</scope>
    <source>
        <tissue evidence="1">Shoot tissue taken approximately 20 cm above the soil surface</tissue>
    </source>
</reference>
<reference evidence="1" key="1">
    <citation type="submission" date="2014-09" db="EMBL/GenBank/DDBJ databases">
        <authorList>
            <person name="Magalhaes I.L.F."/>
            <person name="Oliveira U."/>
            <person name="Santos F.R."/>
            <person name="Vidigal T.H.D.A."/>
            <person name="Brescovit A.D."/>
            <person name="Santos A.J."/>
        </authorList>
    </citation>
    <scope>NUCLEOTIDE SEQUENCE</scope>
    <source>
        <tissue evidence="1">Shoot tissue taken approximately 20 cm above the soil surface</tissue>
    </source>
</reference>